<dbReference type="Pfam" id="PF08668">
    <property type="entry name" value="HDOD"/>
    <property type="match status" value="1"/>
</dbReference>
<dbReference type="InterPro" id="IPR052340">
    <property type="entry name" value="RNase_Y/CdgJ"/>
</dbReference>
<gene>
    <name evidence="2" type="ORF">J4035_09900</name>
</gene>
<evidence type="ECO:0000259" key="1">
    <source>
        <dbReference type="PROSITE" id="PS51833"/>
    </source>
</evidence>
<dbReference type="Gene3D" id="3.20.20.450">
    <property type="entry name" value="EAL domain"/>
    <property type="match status" value="1"/>
</dbReference>
<dbReference type="RefSeq" id="WP_208289536.1">
    <property type="nucleotide sequence ID" value="NZ_CP074404.1"/>
</dbReference>
<evidence type="ECO:0000313" key="3">
    <source>
        <dbReference type="Proteomes" id="UP000678317"/>
    </source>
</evidence>
<feature type="domain" description="HDOD" evidence="1">
    <location>
        <begin position="206"/>
        <end position="395"/>
    </location>
</feature>
<accession>A0ABS3SGT7</accession>
<dbReference type="EMBL" id="JAGFBM010000004">
    <property type="protein sequence ID" value="MBO3084953.1"/>
    <property type="molecule type" value="Genomic_DNA"/>
</dbReference>
<dbReference type="SUPFAM" id="SSF141868">
    <property type="entry name" value="EAL domain-like"/>
    <property type="match status" value="1"/>
</dbReference>
<proteinExistence type="predicted"/>
<dbReference type="Gene3D" id="1.10.3210.10">
    <property type="entry name" value="Hypothetical protein af1432"/>
    <property type="match status" value="1"/>
</dbReference>
<evidence type="ECO:0000313" key="2">
    <source>
        <dbReference type="EMBL" id="MBO3084953.1"/>
    </source>
</evidence>
<dbReference type="Proteomes" id="UP000678317">
    <property type="component" value="Unassembled WGS sequence"/>
</dbReference>
<dbReference type="PROSITE" id="PS51833">
    <property type="entry name" value="HDOD"/>
    <property type="match status" value="1"/>
</dbReference>
<reference evidence="2 3" key="1">
    <citation type="submission" date="2021-03" db="EMBL/GenBank/DDBJ databases">
        <title>novel species in genus Cellulomonas.</title>
        <authorList>
            <person name="Zhang G."/>
        </authorList>
    </citation>
    <scope>NUCLEOTIDE SEQUENCE [LARGE SCALE GENOMIC DNA]</scope>
    <source>
        <strain evidence="3">zg-ZUI188</strain>
    </source>
</reference>
<comment type="caution">
    <text evidence="2">The sequence shown here is derived from an EMBL/GenBank/DDBJ whole genome shotgun (WGS) entry which is preliminary data.</text>
</comment>
<name>A0ABS3SGT7_9CELL</name>
<keyword evidence="3" id="KW-1185">Reference proteome</keyword>
<dbReference type="SUPFAM" id="SSF109604">
    <property type="entry name" value="HD-domain/PDEase-like"/>
    <property type="match status" value="1"/>
</dbReference>
<dbReference type="PANTHER" id="PTHR33525:SF4">
    <property type="entry name" value="CYCLIC DI-GMP PHOSPHODIESTERASE CDGJ"/>
    <property type="match status" value="1"/>
</dbReference>
<organism evidence="2 3">
    <name type="scientific">Cellulomonas fengjieae</name>
    <dbReference type="NCBI Taxonomy" id="2819978"/>
    <lineage>
        <taxon>Bacteria</taxon>
        <taxon>Bacillati</taxon>
        <taxon>Actinomycetota</taxon>
        <taxon>Actinomycetes</taxon>
        <taxon>Micrococcales</taxon>
        <taxon>Cellulomonadaceae</taxon>
        <taxon>Cellulomonas</taxon>
    </lineage>
</organism>
<dbReference type="PANTHER" id="PTHR33525">
    <property type="match status" value="1"/>
</dbReference>
<protein>
    <submittedName>
        <fullName evidence="2">HDOD domain-containing protein</fullName>
    </submittedName>
</protein>
<sequence length="405" mass="42527">MTVLSHHDPRTQGAILHRQPIVHPDRSVFGYAVRAEVRDAHGGLAPEDMVEERLDKAYATLDPATIAGDRPLMVRATTDLLLGLVPTPVAAAGIALELPLRLASLPDTAQRLVELRSLGYGLALGDYSGTPAQDVLLPLVDLVKVHTGRAPEKLSGLIAQAHGAGVRVVGERVATSESIAVALDLGIDLLQGPMFERRPVGTGREFLAGELQCLNLVRLLSQETPDHEAVVHTVESDPELCMRVLHVVNASASGVRRHVDSVRQAVVLLGPRQLTALAMASLVNARPATVGTLWSVLARALTCGMLSGTGAGYTVGMLSAVAAQLHVSVEALVQRAGVSDDIAAALRDQTGPYGPVLAAVLAHEENDHEAVAATGLEPWDVAHAYLAAVPQAFTTASELAVAARS</sequence>
<dbReference type="InterPro" id="IPR013976">
    <property type="entry name" value="HDOD"/>
</dbReference>
<dbReference type="InterPro" id="IPR035919">
    <property type="entry name" value="EAL_sf"/>
</dbReference>